<feature type="transmembrane region" description="Helical" evidence="7">
    <location>
        <begin position="302"/>
        <end position="326"/>
    </location>
</feature>
<protein>
    <recommendedName>
        <fullName evidence="8">ABC3 transporter permease C-terminal domain-containing protein</fullName>
    </recommendedName>
</protein>
<gene>
    <name evidence="9" type="ORF">CUD01_02860</name>
</gene>
<comment type="subcellular location">
    <subcellularLocation>
        <location evidence="1">Cell membrane</location>
        <topology evidence="1">Multi-pass membrane protein</topology>
    </subcellularLocation>
</comment>
<evidence type="ECO:0000313" key="9">
    <source>
        <dbReference type="EMBL" id="GEA79842.1"/>
    </source>
</evidence>
<dbReference type="GO" id="GO:0005886">
    <property type="term" value="C:plasma membrane"/>
    <property type="evidence" value="ECO:0007669"/>
    <property type="project" value="UniProtKB-SubCell"/>
</dbReference>
<dbReference type="Pfam" id="PF02687">
    <property type="entry name" value="FtsX"/>
    <property type="match status" value="1"/>
</dbReference>
<evidence type="ECO:0000313" key="10">
    <source>
        <dbReference type="Proteomes" id="UP000315842"/>
    </source>
</evidence>
<dbReference type="EMBL" id="BJLP01000003">
    <property type="protein sequence ID" value="GEA79842.1"/>
    <property type="molecule type" value="Genomic_DNA"/>
</dbReference>
<dbReference type="AlphaFoldDB" id="A0A4Y3K7C0"/>
<evidence type="ECO:0000256" key="3">
    <source>
        <dbReference type="ARBA" id="ARBA00022692"/>
    </source>
</evidence>
<evidence type="ECO:0000256" key="7">
    <source>
        <dbReference type="SAM" id="Phobius"/>
    </source>
</evidence>
<feature type="transmembrane region" description="Helical" evidence="7">
    <location>
        <begin position="960"/>
        <end position="985"/>
    </location>
</feature>
<name>A0A4Y3K7C0_CELUD</name>
<dbReference type="InterPro" id="IPR050250">
    <property type="entry name" value="Macrolide_Exporter_MacB"/>
</dbReference>
<dbReference type="PANTHER" id="PTHR30572">
    <property type="entry name" value="MEMBRANE COMPONENT OF TRANSPORTER-RELATED"/>
    <property type="match status" value="1"/>
</dbReference>
<feature type="transmembrane region" description="Helical" evidence="7">
    <location>
        <begin position="1056"/>
        <end position="1084"/>
    </location>
</feature>
<feature type="transmembrane region" description="Helical" evidence="7">
    <location>
        <begin position="1013"/>
        <end position="1036"/>
    </location>
</feature>
<keyword evidence="4 7" id="KW-1133">Transmembrane helix</keyword>
<dbReference type="GO" id="GO:0022857">
    <property type="term" value="F:transmembrane transporter activity"/>
    <property type="evidence" value="ECO:0007669"/>
    <property type="project" value="TreeGrafter"/>
</dbReference>
<feature type="transmembrane region" description="Helical" evidence="7">
    <location>
        <begin position="530"/>
        <end position="551"/>
    </location>
</feature>
<evidence type="ECO:0000256" key="1">
    <source>
        <dbReference type="ARBA" id="ARBA00004651"/>
    </source>
</evidence>
<evidence type="ECO:0000256" key="2">
    <source>
        <dbReference type="ARBA" id="ARBA00022475"/>
    </source>
</evidence>
<keyword evidence="5 7" id="KW-0472">Membrane</keyword>
<dbReference type="RefSeq" id="WP_141318093.1">
    <property type="nucleotide sequence ID" value="NZ_BJLP01000003.1"/>
</dbReference>
<evidence type="ECO:0000256" key="4">
    <source>
        <dbReference type="ARBA" id="ARBA00022989"/>
    </source>
</evidence>
<feature type="transmembrane region" description="Helical" evidence="7">
    <location>
        <begin position="398"/>
        <end position="418"/>
    </location>
</feature>
<feature type="domain" description="ABC3 transporter permease C-terminal" evidence="8">
    <location>
        <begin position="965"/>
        <end position="1079"/>
    </location>
</feature>
<keyword evidence="2" id="KW-1003">Cell membrane</keyword>
<accession>A0A4Y3K7C0</accession>
<organism evidence="9 10">
    <name type="scientific">Cellulomonas uda</name>
    <dbReference type="NCBI Taxonomy" id="1714"/>
    <lineage>
        <taxon>Bacteria</taxon>
        <taxon>Bacillati</taxon>
        <taxon>Actinomycetota</taxon>
        <taxon>Actinomycetes</taxon>
        <taxon>Micrococcales</taxon>
        <taxon>Cellulomonadaceae</taxon>
        <taxon>Cellulomonas</taxon>
    </lineage>
</organism>
<sequence length="1098" mass="113882">MGWRSRLLLRRATAQGTLLLAVLTVTLVATTLLGTFALLLTASETRAPQVALERVDPGDTTIDLRSVVGGKDGTSVAAAAHAAMDAIVGDVAQERDVWASSPWLSVPGTADPVDPIVYLADYPVVPEHTTLLAGEWPTTASVPGSYAIPVAVPQDAAARYGWELGDEVALEGVELGADLRMRVVGVFRAEPPRALWQRDLLSGRGHEPYFPVPGSFGSVVTEAWGPIVVAHDVDAIVPGTLTLVARPDLGSATPAQRAGLRDRLETAQTDAYASIPAASVQVSTTLDRTLDEIAATLAVTRAGVVVVGLLLLVVAVTVLLIAARLLAERRTAEQTLLTSRGASAPQLVGLAALEALGVALAAALLAPWLARLAYGALTRARLLRDAGLATDPGTPTTLWLTCAVAATLLAAVLLAPTLRRRVSAVDSEQQEVRQDRRQMFARSGVDLAVVVVAGVALWQLVRHGATGLAGSRGLDPLLVAAPALVLLAGGVLAGRVLPVVARTGEDVARHSRSLVAPLAAWQVSRRPHRAAGAVLLVTLAVAVGTFAQGWLATWHLSQREQAELVVGTDLRVDELGGSPLEQSALLAGLPEVPITSPVARRQAQVGIATGASALSTGVPATLVALDTRHAGDLLRGRLDGGWPAVTRDLAPASVVRGAPLPAGTRSISFDVQGWLAKRIKGAELRVSVLLADERGLRTTLDVGMLEPTSGRPVEEAVPTTFTLDVPEGVGALQLLGVTMDIRLDPLAVDLLTPENWEVTVHGIVSRMQALDADGEPTPVDLARAQWRTTSPSTWNPLAEGNRLGATWVEAGALHVTAATNMGLVLQGYSALYTTAFEREPIVHAIVTPGLLSTLTAEPDETLVVQVDGIDVQVRVDAVVPYLPSVPDGDALLVDRDALTRATLVAGGRDALADEWWAMVDDAAAPAAAAAVARSELGTASTRAAAVVEATDGPLRVGIPAALWSVTLAAVALAVTGVALSATVAVRTRRLELARLQALGASRGALSRAVLGEYALLGLLGTVAGVLVGAALVRVVGPLVTVSPRGLAPVPGVLVQWPWPALAAVVTMIGLGATLAVVVTTRALLRRTSGALLRLGDEG</sequence>
<evidence type="ECO:0000259" key="8">
    <source>
        <dbReference type="Pfam" id="PF02687"/>
    </source>
</evidence>
<feature type="transmembrane region" description="Helical" evidence="7">
    <location>
        <begin position="439"/>
        <end position="458"/>
    </location>
</feature>
<keyword evidence="3 7" id="KW-0812">Transmembrane</keyword>
<keyword evidence="10" id="KW-1185">Reference proteome</keyword>
<dbReference type="PANTHER" id="PTHR30572:SF4">
    <property type="entry name" value="ABC TRANSPORTER PERMEASE YTRF"/>
    <property type="match status" value="1"/>
</dbReference>
<feature type="transmembrane region" description="Helical" evidence="7">
    <location>
        <begin position="347"/>
        <end position="370"/>
    </location>
</feature>
<reference evidence="9 10" key="1">
    <citation type="submission" date="2019-06" db="EMBL/GenBank/DDBJ databases">
        <title>Whole genome shotgun sequence of Cellulomonas uda NBRC 3747.</title>
        <authorList>
            <person name="Hosoyama A."/>
            <person name="Uohara A."/>
            <person name="Ohji S."/>
            <person name="Ichikawa N."/>
        </authorList>
    </citation>
    <scope>NUCLEOTIDE SEQUENCE [LARGE SCALE GENOMIC DNA]</scope>
    <source>
        <strain evidence="9 10">NBRC 3747</strain>
    </source>
</reference>
<dbReference type="InterPro" id="IPR003838">
    <property type="entry name" value="ABC3_permease_C"/>
</dbReference>
<proteinExistence type="inferred from homology"/>
<evidence type="ECO:0000256" key="5">
    <source>
        <dbReference type="ARBA" id="ARBA00023136"/>
    </source>
</evidence>
<evidence type="ECO:0000256" key="6">
    <source>
        <dbReference type="ARBA" id="ARBA00038076"/>
    </source>
</evidence>
<comment type="caution">
    <text evidence="9">The sequence shown here is derived from an EMBL/GenBank/DDBJ whole genome shotgun (WGS) entry which is preliminary data.</text>
</comment>
<feature type="transmembrane region" description="Helical" evidence="7">
    <location>
        <begin position="478"/>
        <end position="501"/>
    </location>
</feature>
<comment type="similarity">
    <text evidence="6">Belongs to the ABC-4 integral membrane protein family.</text>
</comment>
<dbReference type="Proteomes" id="UP000315842">
    <property type="component" value="Unassembled WGS sequence"/>
</dbReference>